<feature type="transmembrane region" description="Helical" evidence="10">
    <location>
        <begin position="160"/>
        <end position="179"/>
    </location>
</feature>
<evidence type="ECO:0000256" key="8">
    <source>
        <dbReference type="ARBA" id="ARBA00023136"/>
    </source>
</evidence>
<proteinExistence type="inferred from homology"/>
<keyword evidence="5 10" id="KW-1133">Transmembrane helix</keyword>
<evidence type="ECO:0000313" key="12">
    <source>
        <dbReference type="EMBL" id="CAD5219952.1"/>
    </source>
</evidence>
<evidence type="ECO:0000259" key="11">
    <source>
        <dbReference type="SMART" id="SM01269"/>
    </source>
</evidence>
<dbReference type="SMART" id="SM01269">
    <property type="entry name" value="Lipid_DES"/>
    <property type="match status" value="1"/>
</dbReference>
<feature type="domain" description="Sphingolipid delta4-desaturase N-terminal" evidence="11">
    <location>
        <begin position="5"/>
        <end position="43"/>
    </location>
</feature>
<evidence type="ECO:0000313" key="13">
    <source>
        <dbReference type="Proteomes" id="UP000614601"/>
    </source>
</evidence>
<dbReference type="Proteomes" id="UP000614601">
    <property type="component" value="Unassembled WGS sequence"/>
</dbReference>
<evidence type="ECO:0000256" key="3">
    <source>
        <dbReference type="ARBA" id="ARBA00012021"/>
    </source>
</evidence>
<reference evidence="12" key="1">
    <citation type="submission" date="2020-09" db="EMBL/GenBank/DDBJ databases">
        <authorList>
            <person name="Kikuchi T."/>
        </authorList>
    </citation>
    <scope>NUCLEOTIDE SEQUENCE</scope>
    <source>
        <strain evidence="12">SH1</strain>
    </source>
</reference>
<keyword evidence="6 9" id="KW-0560">Oxidoreductase</keyword>
<gene>
    <name evidence="12" type="ORF">BOKJ2_LOCUS8701</name>
</gene>
<evidence type="ECO:0000256" key="10">
    <source>
        <dbReference type="SAM" id="Phobius"/>
    </source>
</evidence>
<evidence type="ECO:0000256" key="5">
    <source>
        <dbReference type="ARBA" id="ARBA00022989"/>
    </source>
</evidence>
<dbReference type="PANTHER" id="PTHR12879">
    <property type="entry name" value="SPHINGOLIPID DELTA 4 DESATURASE/C-4 HYDROXYLASE PROTEIN DES2"/>
    <property type="match status" value="1"/>
</dbReference>
<dbReference type="InterPro" id="IPR005804">
    <property type="entry name" value="FA_desaturase_dom"/>
</dbReference>
<keyword evidence="13" id="KW-1185">Reference proteome</keyword>
<feature type="transmembrane region" description="Helical" evidence="10">
    <location>
        <begin position="199"/>
        <end position="222"/>
    </location>
</feature>
<dbReference type="InterPro" id="IPR013866">
    <property type="entry name" value="Sphingolipid_d4-desaturase_N"/>
</dbReference>
<dbReference type="EMBL" id="CAJFDH010000004">
    <property type="protein sequence ID" value="CAD5219952.1"/>
    <property type="molecule type" value="Genomic_DNA"/>
</dbReference>
<dbReference type="EC" id="1.14.19.17" evidence="3"/>
<keyword evidence="4 10" id="KW-0812">Transmembrane</keyword>
<dbReference type="PANTHER" id="PTHR12879:SF8">
    <property type="entry name" value="SPHINGOLIPID DELTA(4)-DESATURASE DES1"/>
    <property type="match status" value="1"/>
</dbReference>
<dbReference type="AlphaFoldDB" id="A0A811KWL5"/>
<dbReference type="OrthoDB" id="200948at2759"/>
<dbReference type="GO" id="GO:0042284">
    <property type="term" value="F:sphingolipid delta-4 desaturase activity"/>
    <property type="evidence" value="ECO:0007669"/>
    <property type="project" value="UniProtKB-UniRule"/>
</dbReference>
<comment type="subcellular location">
    <subcellularLocation>
        <location evidence="1">Membrane</location>
        <topology evidence="1">Multi-pass membrane protein</topology>
    </subcellularLocation>
</comment>
<protein>
    <recommendedName>
        <fullName evidence="3">sphingolipid 4-desaturase</fullName>
        <ecNumber evidence="3">1.14.19.17</ecNumber>
    </recommendedName>
</protein>
<evidence type="ECO:0000256" key="4">
    <source>
        <dbReference type="ARBA" id="ARBA00022692"/>
    </source>
</evidence>
<evidence type="ECO:0000256" key="1">
    <source>
        <dbReference type="ARBA" id="ARBA00004141"/>
    </source>
</evidence>
<dbReference type="GO" id="GO:0016020">
    <property type="term" value="C:membrane"/>
    <property type="evidence" value="ECO:0007669"/>
    <property type="project" value="UniProtKB-SubCell"/>
</dbReference>
<dbReference type="InterPro" id="IPR011388">
    <property type="entry name" value="DES1/DES2"/>
</dbReference>
<evidence type="ECO:0000256" key="9">
    <source>
        <dbReference type="PIRNR" id="PIRNR017228"/>
    </source>
</evidence>
<keyword evidence="8 9" id="KW-0472">Membrane</keyword>
<name>A0A811KWL5_9BILA</name>
<accession>A0A811KWL5</accession>
<evidence type="ECO:0000256" key="2">
    <source>
        <dbReference type="ARBA" id="ARBA00006146"/>
    </source>
</evidence>
<dbReference type="EMBL" id="CAJFCW020000004">
    <property type="protein sequence ID" value="CAG9113069.1"/>
    <property type="molecule type" value="Genomic_DNA"/>
</dbReference>
<dbReference type="Pfam" id="PF00487">
    <property type="entry name" value="FA_desaturase"/>
    <property type="match status" value="1"/>
</dbReference>
<organism evidence="12 13">
    <name type="scientific">Bursaphelenchus okinawaensis</name>
    <dbReference type="NCBI Taxonomy" id="465554"/>
    <lineage>
        <taxon>Eukaryota</taxon>
        <taxon>Metazoa</taxon>
        <taxon>Ecdysozoa</taxon>
        <taxon>Nematoda</taxon>
        <taxon>Chromadorea</taxon>
        <taxon>Rhabditida</taxon>
        <taxon>Tylenchina</taxon>
        <taxon>Tylenchomorpha</taxon>
        <taxon>Aphelenchoidea</taxon>
        <taxon>Aphelenchoididae</taxon>
        <taxon>Bursaphelenchus</taxon>
    </lineage>
</organism>
<dbReference type="GO" id="GO:0046513">
    <property type="term" value="P:ceramide biosynthetic process"/>
    <property type="evidence" value="ECO:0007669"/>
    <property type="project" value="TreeGrafter"/>
</dbReference>
<evidence type="ECO:0000256" key="7">
    <source>
        <dbReference type="ARBA" id="ARBA00023098"/>
    </source>
</evidence>
<dbReference type="Pfam" id="PF08557">
    <property type="entry name" value="Lipid_DES"/>
    <property type="match status" value="1"/>
</dbReference>
<dbReference type="PIRSF" id="PIRSF017228">
    <property type="entry name" value="Sphnglp_dlt4_des"/>
    <property type="match status" value="1"/>
</dbReference>
<keyword evidence="7 9" id="KW-0443">Lipid metabolism</keyword>
<comment type="caution">
    <text evidence="12">The sequence shown here is derived from an EMBL/GenBank/DDBJ whole genome shotgun (WGS) entry which is preliminary data.</text>
</comment>
<dbReference type="CDD" id="cd03508">
    <property type="entry name" value="Delta4-sphingolipid-FADS-like"/>
    <property type="match status" value="1"/>
</dbReference>
<sequence>MGQPLSKQDFSWSYTDEPHATRRKEILEKYPEVKQHFGIDPSFKYVVVAQVLLQIMLAFLLRDASWMLVFLQAYFVSGTINHSLTLAVHEISHNQGFGHKHPFKNRALGMIANLPMGVPMSISFKKYHLEHHRHLGEDVIDTDVPTEFETIFFNSIGGKVVWLFLQPLFYAFRPFAVYQKAVTDAELVNGALQIAFDGAILYFFGIKSFVYLFVGFILGLGIHPLAGHFISDHYVFKEGQETYSYYGPVNAVTYNVGHHVEHHDFPFVCGRNLSEIRKIAPEFYDNLEIHTSWIRIFYDFVVDPEMSLRSRIKRKMAPISERHFYGVGSYSSSKVYEATERLVSSLFQKNKVQ</sequence>
<evidence type="ECO:0000256" key="6">
    <source>
        <dbReference type="ARBA" id="ARBA00023002"/>
    </source>
</evidence>
<comment type="similarity">
    <text evidence="2 9">Belongs to the fatty acid desaturase type 1 family. DEGS subfamily.</text>
</comment>
<dbReference type="Proteomes" id="UP000783686">
    <property type="component" value="Unassembled WGS sequence"/>
</dbReference>